<sequence length="104" mass="11590">MDILERVLLTAIVVAVFISVNSLANYYARRNFKKRLWAGMLFIFSTPLFMFGLSMGVKFINEGDEIAGTIGLLASIPYFINGLVVFFSAFRLVKPSEIVGSEKS</sequence>
<reference evidence="3" key="1">
    <citation type="journal article" date="2019" name="Int. J. Syst. Evol. Microbiol.">
        <title>The Global Catalogue of Microorganisms (GCM) 10K type strain sequencing project: providing services to taxonomists for standard genome sequencing and annotation.</title>
        <authorList>
            <consortium name="The Broad Institute Genomics Platform"/>
            <consortium name="The Broad Institute Genome Sequencing Center for Infectious Disease"/>
            <person name="Wu L."/>
            <person name="Ma J."/>
        </authorList>
    </citation>
    <scope>NUCLEOTIDE SEQUENCE [LARGE SCALE GENOMIC DNA]</scope>
    <source>
        <strain evidence="3">CGMCC 1.15353</strain>
    </source>
</reference>
<dbReference type="RefSeq" id="WP_188653661.1">
    <property type="nucleotide sequence ID" value="NZ_BMIN01000008.1"/>
</dbReference>
<protein>
    <submittedName>
        <fullName evidence="2">Uncharacterized protein</fullName>
    </submittedName>
</protein>
<accession>A0ABQ1Q4R9</accession>
<feature type="transmembrane region" description="Helical" evidence="1">
    <location>
        <begin position="66"/>
        <end position="93"/>
    </location>
</feature>
<comment type="caution">
    <text evidence="2">The sequence shown here is derived from an EMBL/GenBank/DDBJ whole genome shotgun (WGS) entry which is preliminary data.</text>
</comment>
<keyword evidence="1" id="KW-0472">Membrane</keyword>
<evidence type="ECO:0000313" key="3">
    <source>
        <dbReference type="Proteomes" id="UP000642571"/>
    </source>
</evidence>
<dbReference type="Proteomes" id="UP000642571">
    <property type="component" value="Unassembled WGS sequence"/>
</dbReference>
<evidence type="ECO:0000256" key="1">
    <source>
        <dbReference type="SAM" id="Phobius"/>
    </source>
</evidence>
<organism evidence="2 3">
    <name type="scientific">Pontibacillus salipaludis</name>
    <dbReference type="NCBI Taxonomy" id="1697394"/>
    <lineage>
        <taxon>Bacteria</taxon>
        <taxon>Bacillati</taxon>
        <taxon>Bacillota</taxon>
        <taxon>Bacilli</taxon>
        <taxon>Bacillales</taxon>
        <taxon>Bacillaceae</taxon>
        <taxon>Pontibacillus</taxon>
    </lineage>
</organism>
<proteinExistence type="predicted"/>
<dbReference type="EMBL" id="BMIN01000008">
    <property type="protein sequence ID" value="GGD13885.1"/>
    <property type="molecule type" value="Genomic_DNA"/>
</dbReference>
<name>A0ABQ1Q4R9_9BACI</name>
<keyword evidence="1" id="KW-0812">Transmembrane</keyword>
<evidence type="ECO:0000313" key="2">
    <source>
        <dbReference type="EMBL" id="GGD13885.1"/>
    </source>
</evidence>
<keyword evidence="3" id="KW-1185">Reference proteome</keyword>
<feature type="transmembrane region" description="Helical" evidence="1">
    <location>
        <begin position="36"/>
        <end position="60"/>
    </location>
</feature>
<gene>
    <name evidence="2" type="ORF">GCM10011389_21920</name>
</gene>
<keyword evidence="1" id="KW-1133">Transmembrane helix</keyword>
<feature type="transmembrane region" description="Helical" evidence="1">
    <location>
        <begin position="6"/>
        <end position="24"/>
    </location>
</feature>